<evidence type="ECO:0000256" key="7">
    <source>
        <dbReference type="ARBA" id="ARBA00030456"/>
    </source>
</evidence>
<keyword evidence="10" id="KW-1185">Reference proteome</keyword>
<evidence type="ECO:0000256" key="8">
    <source>
        <dbReference type="SAM" id="MobiDB-lite"/>
    </source>
</evidence>
<comment type="subcellular location">
    <subcellularLocation>
        <location evidence="1">Nucleus</location>
    </subcellularLocation>
</comment>
<comment type="caution">
    <text evidence="9">The sequence shown here is derived from an EMBL/GenBank/DDBJ whole genome shotgun (WGS) entry which is preliminary data.</text>
</comment>
<dbReference type="InterPro" id="IPR036161">
    <property type="entry name" value="RPB6/omega-like_sf"/>
</dbReference>
<dbReference type="GO" id="GO:0005665">
    <property type="term" value="C:RNA polymerase II, core complex"/>
    <property type="evidence" value="ECO:0007669"/>
    <property type="project" value="InterPro"/>
</dbReference>
<protein>
    <recommendedName>
        <fullName evidence="2">DNA-directed RNA polymerases I, II, and III subunit RPABC2</fullName>
    </recommendedName>
    <alternativeName>
        <fullName evidence="7">RPB6 homolog</fullName>
    </alternativeName>
</protein>
<dbReference type="EMBL" id="JARGEI010000024">
    <property type="protein sequence ID" value="KAJ8709185.1"/>
    <property type="molecule type" value="Genomic_DNA"/>
</dbReference>
<dbReference type="PANTHER" id="PTHR47227:SF5">
    <property type="entry name" value="DNA-DIRECTED RNA POLYMERASES I, II, AND III SUBUNIT RPABC2"/>
    <property type="match status" value="1"/>
</dbReference>
<dbReference type="GO" id="GO:0006360">
    <property type="term" value="P:transcription by RNA polymerase I"/>
    <property type="evidence" value="ECO:0007669"/>
    <property type="project" value="TreeGrafter"/>
</dbReference>
<comment type="similarity">
    <text evidence="6">Belongs to the archaeal Rpo6/eukaryotic RPB6 RNA polymerase subunit family.</text>
</comment>
<dbReference type="Gene3D" id="3.90.940.10">
    <property type="match status" value="1"/>
</dbReference>
<evidence type="ECO:0000256" key="4">
    <source>
        <dbReference type="ARBA" id="ARBA00023163"/>
    </source>
</evidence>
<dbReference type="PIRSF" id="PIRSF500154">
    <property type="entry name" value="RPB6"/>
    <property type="match status" value="1"/>
</dbReference>
<dbReference type="GO" id="GO:0006366">
    <property type="term" value="P:transcription by RNA polymerase II"/>
    <property type="evidence" value="ECO:0007669"/>
    <property type="project" value="TreeGrafter"/>
</dbReference>
<dbReference type="FunFam" id="3.90.940.10:FF:000003">
    <property type="entry name" value="DNA-directed RNA polymerases I, II, and III subunit RPABC2"/>
    <property type="match status" value="1"/>
</dbReference>
<gene>
    <name evidence="9" type="ORF">PYW07_009011</name>
</gene>
<dbReference type="SUPFAM" id="SSF63562">
    <property type="entry name" value="RPB6/omega subunit-like"/>
    <property type="match status" value="1"/>
</dbReference>
<evidence type="ECO:0000256" key="5">
    <source>
        <dbReference type="ARBA" id="ARBA00023242"/>
    </source>
</evidence>
<evidence type="ECO:0000256" key="6">
    <source>
        <dbReference type="ARBA" id="ARBA00025773"/>
    </source>
</evidence>
<dbReference type="HAMAP" id="MF_00192">
    <property type="entry name" value="RNApol_arch_Rpo6"/>
    <property type="match status" value="1"/>
</dbReference>
<dbReference type="GO" id="GO:0042797">
    <property type="term" value="P:tRNA transcription by RNA polymerase III"/>
    <property type="evidence" value="ECO:0007669"/>
    <property type="project" value="TreeGrafter"/>
</dbReference>
<feature type="compositionally biased region" description="Acidic residues" evidence="8">
    <location>
        <begin position="1"/>
        <end position="35"/>
    </location>
</feature>
<dbReference type="AlphaFoldDB" id="A0AAD7YBD9"/>
<evidence type="ECO:0000313" key="10">
    <source>
        <dbReference type="Proteomes" id="UP001231518"/>
    </source>
</evidence>
<dbReference type="Proteomes" id="UP001231518">
    <property type="component" value="Chromosome 22"/>
</dbReference>
<dbReference type="SMART" id="SM01409">
    <property type="entry name" value="RNA_pol_Rpb6"/>
    <property type="match status" value="1"/>
</dbReference>
<dbReference type="InterPro" id="IPR006110">
    <property type="entry name" value="Pol_omega/Rpo6/RPB6"/>
</dbReference>
<dbReference type="GO" id="GO:0003677">
    <property type="term" value="F:DNA binding"/>
    <property type="evidence" value="ECO:0007669"/>
    <property type="project" value="InterPro"/>
</dbReference>
<dbReference type="PIRSF" id="PIRSF000778">
    <property type="entry name" value="RpoK/RPB6"/>
    <property type="match status" value="1"/>
</dbReference>
<evidence type="ECO:0000256" key="3">
    <source>
        <dbReference type="ARBA" id="ARBA00022478"/>
    </source>
</evidence>
<reference evidence="9" key="1">
    <citation type="submission" date="2023-03" db="EMBL/GenBank/DDBJ databases">
        <title>Chromosome-level genomes of two armyworms, Mythimna separata and Mythimna loreyi, provide insights into the biosynthesis and reception of sex pheromones.</title>
        <authorList>
            <person name="Zhao H."/>
        </authorList>
    </citation>
    <scope>NUCLEOTIDE SEQUENCE</scope>
    <source>
        <strain evidence="9">BeijingLab</strain>
        <tissue evidence="9">Pupa</tissue>
    </source>
</reference>
<dbReference type="Pfam" id="PF01192">
    <property type="entry name" value="RNA_pol_Rpb6"/>
    <property type="match status" value="1"/>
</dbReference>
<dbReference type="GO" id="GO:0003899">
    <property type="term" value="F:DNA-directed RNA polymerase activity"/>
    <property type="evidence" value="ECO:0007669"/>
    <property type="project" value="InterPro"/>
</dbReference>
<keyword evidence="4" id="KW-0804">Transcription</keyword>
<keyword evidence="5" id="KW-0539">Nucleus</keyword>
<accession>A0AAD7YBD9</accession>
<keyword evidence="3" id="KW-0240">DNA-directed RNA polymerase</keyword>
<evidence type="ECO:0000256" key="2">
    <source>
        <dbReference type="ARBA" id="ARBA00020808"/>
    </source>
</evidence>
<dbReference type="GO" id="GO:0005736">
    <property type="term" value="C:RNA polymerase I complex"/>
    <property type="evidence" value="ECO:0007669"/>
    <property type="project" value="TreeGrafter"/>
</dbReference>
<sequence length="193" mass="21219">MADEEYEAEDAGADYDDIAEDDNDIEETEEQEEEGYNVQCLAPGQAGGGVEKSKRITTRYMTKYERARVLGTRALQIAMCAPVMVELEGETDPLQIAMKELKHGKIPIIIRRYLPDHSYEDWSCDVKQVGGGLRTPWAALGTRTALNIAESSGAGRASRSRQYPSDQRCCAVSGNRIGRPGARVCVQMTDSPA</sequence>
<dbReference type="PROSITE" id="PS01111">
    <property type="entry name" value="RNA_POL_K_14KD"/>
    <property type="match status" value="1"/>
</dbReference>
<name>A0AAD7YBD9_MYTSE</name>
<proteinExistence type="inferred from homology"/>
<evidence type="ECO:0000256" key="1">
    <source>
        <dbReference type="ARBA" id="ARBA00004123"/>
    </source>
</evidence>
<dbReference type="InterPro" id="IPR006111">
    <property type="entry name" value="Rpo6/Rpb6"/>
</dbReference>
<dbReference type="GO" id="GO:0005666">
    <property type="term" value="C:RNA polymerase III complex"/>
    <property type="evidence" value="ECO:0007669"/>
    <property type="project" value="TreeGrafter"/>
</dbReference>
<dbReference type="InterPro" id="IPR028363">
    <property type="entry name" value="RPB6"/>
</dbReference>
<dbReference type="InterPro" id="IPR020708">
    <property type="entry name" value="DNA-dir_RNA_polK_14-18kDa_CS"/>
</dbReference>
<organism evidence="9 10">
    <name type="scientific">Mythimna separata</name>
    <name type="common">Oriental armyworm</name>
    <name type="synonym">Pseudaletia separata</name>
    <dbReference type="NCBI Taxonomy" id="271217"/>
    <lineage>
        <taxon>Eukaryota</taxon>
        <taxon>Metazoa</taxon>
        <taxon>Ecdysozoa</taxon>
        <taxon>Arthropoda</taxon>
        <taxon>Hexapoda</taxon>
        <taxon>Insecta</taxon>
        <taxon>Pterygota</taxon>
        <taxon>Neoptera</taxon>
        <taxon>Endopterygota</taxon>
        <taxon>Lepidoptera</taxon>
        <taxon>Glossata</taxon>
        <taxon>Ditrysia</taxon>
        <taxon>Noctuoidea</taxon>
        <taxon>Noctuidae</taxon>
        <taxon>Noctuinae</taxon>
        <taxon>Hadenini</taxon>
        <taxon>Mythimna</taxon>
    </lineage>
</organism>
<feature type="region of interest" description="Disordered" evidence="8">
    <location>
        <begin position="1"/>
        <end position="37"/>
    </location>
</feature>
<dbReference type="PANTHER" id="PTHR47227">
    <property type="entry name" value="DNA-DIRECTED RNA POLYMERASE SUBUNIT K"/>
    <property type="match status" value="1"/>
</dbReference>
<dbReference type="NCBIfam" id="NF002208">
    <property type="entry name" value="PRK01099.1-3"/>
    <property type="match status" value="1"/>
</dbReference>
<evidence type="ECO:0000313" key="9">
    <source>
        <dbReference type="EMBL" id="KAJ8709185.1"/>
    </source>
</evidence>